<protein>
    <submittedName>
        <fullName evidence="1">Uncharacterized protein</fullName>
    </submittedName>
</protein>
<organism evidence="1 2">
    <name type="scientific">Ensete ventricosum</name>
    <name type="common">Abyssinian banana</name>
    <name type="synonym">Musa ensete</name>
    <dbReference type="NCBI Taxonomy" id="4639"/>
    <lineage>
        <taxon>Eukaryota</taxon>
        <taxon>Viridiplantae</taxon>
        <taxon>Streptophyta</taxon>
        <taxon>Embryophyta</taxon>
        <taxon>Tracheophyta</taxon>
        <taxon>Spermatophyta</taxon>
        <taxon>Magnoliopsida</taxon>
        <taxon>Liliopsida</taxon>
        <taxon>Zingiberales</taxon>
        <taxon>Musaceae</taxon>
        <taxon>Ensete</taxon>
    </lineage>
</organism>
<name>A0A427A4Z3_ENSVE</name>
<evidence type="ECO:0000313" key="1">
    <source>
        <dbReference type="EMBL" id="RRT71296.1"/>
    </source>
</evidence>
<sequence length="87" mass="10499">MHRELAESIESLPGWYKGVRRKKTETHRNIIGGSRKACREFHHDSEKELQTIHGPRNKLRHRTKVWTMRRELVESSLGLHQRYQQDR</sequence>
<accession>A0A427A4Z3</accession>
<gene>
    <name evidence="1" type="ORF">B296_00022821</name>
</gene>
<reference evidence="1 2" key="1">
    <citation type="journal article" date="2014" name="Agronomy (Basel)">
        <title>A Draft Genome Sequence for Ensete ventricosum, the Drought-Tolerant Tree Against Hunger.</title>
        <authorList>
            <person name="Harrison J."/>
            <person name="Moore K.A."/>
            <person name="Paszkiewicz K."/>
            <person name="Jones T."/>
            <person name="Grant M."/>
            <person name="Ambacheew D."/>
            <person name="Muzemil S."/>
            <person name="Studholme D.J."/>
        </authorList>
    </citation>
    <scope>NUCLEOTIDE SEQUENCE [LARGE SCALE GENOMIC DNA]</scope>
</reference>
<dbReference type="EMBL" id="AMZH03003749">
    <property type="protein sequence ID" value="RRT71296.1"/>
    <property type="molecule type" value="Genomic_DNA"/>
</dbReference>
<evidence type="ECO:0000313" key="2">
    <source>
        <dbReference type="Proteomes" id="UP000287651"/>
    </source>
</evidence>
<proteinExistence type="predicted"/>
<dbReference type="AlphaFoldDB" id="A0A427A4Z3"/>
<dbReference type="Proteomes" id="UP000287651">
    <property type="component" value="Unassembled WGS sequence"/>
</dbReference>
<comment type="caution">
    <text evidence="1">The sequence shown here is derived from an EMBL/GenBank/DDBJ whole genome shotgun (WGS) entry which is preliminary data.</text>
</comment>